<comment type="caution">
    <text evidence="1">The sequence shown here is derived from an EMBL/GenBank/DDBJ whole genome shotgun (WGS) entry which is preliminary data.</text>
</comment>
<proteinExistence type="predicted"/>
<dbReference type="Proteomes" id="UP001057280">
    <property type="component" value="Unassembled WGS sequence"/>
</dbReference>
<reference evidence="1" key="1">
    <citation type="submission" date="2020-06" db="EMBL/GenBank/DDBJ databases">
        <authorList>
            <person name="Link T."/>
            <person name="Ehrmann M."/>
        </authorList>
    </citation>
    <scope>NUCLEOTIDE SEQUENCE</scope>
    <source>
        <strain evidence="1">TMW 2.2257</strain>
    </source>
</reference>
<protein>
    <submittedName>
        <fullName evidence="1">Uncharacterized protein</fullName>
    </submittedName>
</protein>
<name>A0AB35HND7_TETHA</name>
<dbReference type="EMBL" id="JACACB010000003">
    <property type="protein sequence ID" value="MCO8297235.1"/>
    <property type="molecule type" value="Genomic_DNA"/>
</dbReference>
<evidence type="ECO:0000313" key="2">
    <source>
        <dbReference type="Proteomes" id="UP001057280"/>
    </source>
</evidence>
<gene>
    <name evidence="1" type="ORF">HXW75_01970</name>
</gene>
<evidence type="ECO:0000313" key="1">
    <source>
        <dbReference type="EMBL" id="MCO8297235.1"/>
    </source>
</evidence>
<accession>A0AB35HND7</accession>
<reference evidence="1" key="2">
    <citation type="journal article" date="2021" name="BMC Microbiol.">
        <title>The diversity among the species Tetragenococcus halophilus including new isolates from a lupine seed fermentation.</title>
        <authorList>
            <person name="Link T."/>
            <person name="Vogel R.F."/>
            <person name="Ehrmann M.A."/>
        </authorList>
    </citation>
    <scope>NUCLEOTIDE SEQUENCE</scope>
    <source>
        <strain evidence="1">TMW 2.2257</strain>
    </source>
</reference>
<sequence>MERKAISVVLAPKAGGKEIEFSSLNKAGKYLGISRMQISRILKRKRTNDTAYFITSDQ</sequence>
<dbReference type="AlphaFoldDB" id="A0AB35HND7"/>
<dbReference type="RefSeq" id="WP_253209894.1">
    <property type="nucleotide sequence ID" value="NZ_JACACB010000003.1"/>
</dbReference>
<organism evidence="1 2">
    <name type="scientific">Tetragenococcus halophilus</name>
    <name type="common">Pediococcus halophilus</name>
    <dbReference type="NCBI Taxonomy" id="51669"/>
    <lineage>
        <taxon>Bacteria</taxon>
        <taxon>Bacillati</taxon>
        <taxon>Bacillota</taxon>
        <taxon>Bacilli</taxon>
        <taxon>Lactobacillales</taxon>
        <taxon>Enterococcaceae</taxon>
        <taxon>Tetragenococcus</taxon>
    </lineage>
</organism>